<dbReference type="OrthoDB" id="9570at2157"/>
<dbReference type="KEGG" id="sazo:D1868_00395"/>
<accession>A0A650CL85</accession>
<dbReference type="Gene3D" id="3.40.50.450">
    <property type="match status" value="1"/>
</dbReference>
<evidence type="ECO:0000313" key="2">
    <source>
        <dbReference type="Proteomes" id="UP000423396"/>
    </source>
</evidence>
<dbReference type="SUPFAM" id="SSF102405">
    <property type="entry name" value="MCP/YpsA-like"/>
    <property type="match status" value="1"/>
</dbReference>
<keyword evidence="2" id="KW-1185">Reference proteome</keyword>
<dbReference type="GeneID" id="42797489"/>
<protein>
    <submittedName>
        <fullName evidence="1">LOG family protein</fullName>
    </submittedName>
</protein>
<reference evidence="1 2" key="1">
    <citation type="submission" date="2019-10" db="EMBL/GenBank/DDBJ databases">
        <title>Genome Sequences from Six Type Strain Members of the Archaeal Family Sulfolobaceae: Acidianus ambivalens, Acidianus infernus, Metallosphaera prunae, Stygiolobus azoricus, Sulfolobus metallicus, and Sulfurisphaera ohwakuensis.</title>
        <authorList>
            <person name="Counts J.A."/>
            <person name="Kelly R.M."/>
        </authorList>
    </citation>
    <scope>NUCLEOTIDE SEQUENCE [LARGE SCALE GENOMIC DNA]</scope>
    <source>
        <strain evidence="1 2">FC6</strain>
    </source>
</reference>
<evidence type="ECO:0000313" key="1">
    <source>
        <dbReference type="EMBL" id="QGR18606.1"/>
    </source>
</evidence>
<sequence length="174" mass="19357">MQLGIAAHSSIPSKEAEEKVKRFIDSLTCKPRILLGGYWGLMKIIADEAISRGLQVVIFLPVEREDVKIPSEVIRVNTGCEYRCRSVMLVRSSDVLVSLGGGVGTLIEIAMAYAMGKPTFVLVDANMPTDELRKAYPRYFDDRAVVDIKYFSDPEKIAKVICSEEFTTVKTDFG</sequence>
<dbReference type="Proteomes" id="UP000423396">
    <property type="component" value="Chromosome"/>
</dbReference>
<dbReference type="InterPro" id="IPR041164">
    <property type="entry name" value="LDcluster4"/>
</dbReference>
<proteinExistence type="predicted"/>
<dbReference type="EMBL" id="CP045483">
    <property type="protein sequence ID" value="QGR18606.1"/>
    <property type="molecule type" value="Genomic_DNA"/>
</dbReference>
<name>A0A650CL85_9CREN</name>
<dbReference type="AlphaFoldDB" id="A0A650CL85"/>
<dbReference type="RefSeq" id="WP_156004789.1">
    <property type="nucleotide sequence ID" value="NZ_CP045483.1"/>
</dbReference>
<dbReference type="Pfam" id="PF18306">
    <property type="entry name" value="LDcluster4"/>
    <property type="match status" value="1"/>
</dbReference>
<organism evidence="1 2">
    <name type="scientific">Stygiolobus azoricus</name>
    <dbReference type="NCBI Taxonomy" id="41675"/>
    <lineage>
        <taxon>Archaea</taxon>
        <taxon>Thermoproteota</taxon>
        <taxon>Thermoprotei</taxon>
        <taxon>Sulfolobales</taxon>
        <taxon>Sulfolobaceae</taxon>
        <taxon>Stygiolobus</taxon>
    </lineage>
</organism>
<gene>
    <name evidence="1" type="ORF">D1868_00395</name>
</gene>